<protein>
    <recommendedName>
        <fullName evidence="2">HTH cro/C1-type domain-containing protein</fullName>
    </recommendedName>
</protein>
<gene>
    <name evidence="1" type="ORF">SDC9_166277</name>
</gene>
<dbReference type="EMBL" id="VSSQ01066348">
    <property type="protein sequence ID" value="MPN18912.1"/>
    <property type="molecule type" value="Genomic_DNA"/>
</dbReference>
<organism evidence="1">
    <name type="scientific">bioreactor metagenome</name>
    <dbReference type="NCBI Taxonomy" id="1076179"/>
    <lineage>
        <taxon>unclassified sequences</taxon>
        <taxon>metagenomes</taxon>
        <taxon>ecological metagenomes</taxon>
    </lineage>
</organism>
<sequence>MNGSKLLKTKVDGSGYKIRFIAEQLGLTYQGFVNKINDIAKFRANEIAILCDLLKISDDERNAIFFDQYVDGQSTNNERSE</sequence>
<evidence type="ECO:0000313" key="1">
    <source>
        <dbReference type="EMBL" id="MPN18912.1"/>
    </source>
</evidence>
<comment type="caution">
    <text evidence="1">The sequence shown here is derived from an EMBL/GenBank/DDBJ whole genome shotgun (WGS) entry which is preliminary data.</text>
</comment>
<proteinExistence type="predicted"/>
<reference evidence="1" key="1">
    <citation type="submission" date="2019-08" db="EMBL/GenBank/DDBJ databases">
        <authorList>
            <person name="Kucharzyk K."/>
            <person name="Murdoch R.W."/>
            <person name="Higgins S."/>
            <person name="Loffler F."/>
        </authorList>
    </citation>
    <scope>NUCLEOTIDE SEQUENCE</scope>
</reference>
<name>A0A645FYX2_9ZZZZ</name>
<evidence type="ECO:0008006" key="2">
    <source>
        <dbReference type="Google" id="ProtNLM"/>
    </source>
</evidence>
<dbReference type="AlphaFoldDB" id="A0A645FYX2"/>
<accession>A0A645FYX2</accession>